<organism evidence="1 2">
    <name type="scientific">Kribbella yunnanensis</name>
    <dbReference type="NCBI Taxonomy" id="190194"/>
    <lineage>
        <taxon>Bacteria</taxon>
        <taxon>Bacillati</taxon>
        <taxon>Actinomycetota</taxon>
        <taxon>Actinomycetes</taxon>
        <taxon>Propionibacteriales</taxon>
        <taxon>Kribbellaceae</taxon>
        <taxon>Kribbella</taxon>
    </lineage>
</organism>
<name>A0ABN2H1T9_9ACTN</name>
<gene>
    <name evidence="1" type="ORF">GCM10009745_24840</name>
</gene>
<evidence type="ECO:0008006" key="3">
    <source>
        <dbReference type="Google" id="ProtNLM"/>
    </source>
</evidence>
<comment type="caution">
    <text evidence="1">The sequence shown here is derived from an EMBL/GenBank/DDBJ whole genome shotgun (WGS) entry which is preliminary data.</text>
</comment>
<reference evidence="1 2" key="1">
    <citation type="journal article" date="2019" name="Int. J. Syst. Evol. Microbiol.">
        <title>The Global Catalogue of Microorganisms (GCM) 10K type strain sequencing project: providing services to taxonomists for standard genome sequencing and annotation.</title>
        <authorList>
            <consortium name="The Broad Institute Genomics Platform"/>
            <consortium name="The Broad Institute Genome Sequencing Center for Infectious Disease"/>
            <person name="Wu L."/>
            <person name="Ma J."/>
        </authorList>
    </citation>
    <scope>NUCLEOTIDE SEQUENCE [LARGE SCALE GENOMIC DNA]</scope>
    <source>
        <strain evidence="1 2">JCM 14307</strain>
    </source>
</reference>
<accession>A0ABN2H1T9</accession>
<sequence>MGVLFEYFAAKSDAEAAAVIDLVGGPGSLEMDTLSVNGIEPVVQLGTLEALLTNRPYDEVANDPRSGHAVAVRGNGERLVLTITDSLATALAQASGEDLQRVAVPWSETEEFWGTADPDVLADVLVDLAALARRTDGNRLYCWVCV</sequence>
<keyword evidence="2" id="KW-1185">Reference proteome</keyword>
<protein>
    <recommendedName>
        <fullName evidence="3">DUF1877 family protein</fullName>
    </recommendedName>
</protein>
<evidence type="ECO:0000313" key="1">
    <source>
        <dbReference type="EMBL" id="GAA1679933.1"/>
    </source>
</evidence>
<dbReference type="EMBL" id="BAAANF010000008">
    <property type="protein sequence ID" value="GAA1679933.1"/>
    <property type="molecule type" value="Genomic_DNA"/>
</dbReference>
<dbReference type="Proteomes" id="UP001500280">
    <property type="component" value="Unassembled WGS sequence"/>
</dbReference>
<proteinExistence type="predicted"/>
<evidence type="ECO:0000313" key="2">
    <source>
        <dbReference type="Proteomes" id="UP001500280"/>
    </source>
</evidence>
<dbReference type="RefSeq" id="WP_344149685.1">
    <property type="nucleotide sequence ID" value="NZ_BAAANF010000008.1"/>
</dbReference>